<dbReference type="PANTHER" id="PTHR43581">
    <property type="entry name" value="ATP/GTP PHOSPHATASE"/>
    <property type="match status" value="1"/>
</dbReference>
<dbReference type="InterPro" id="IPR027417">
    <property type="entry name" value="P-loop_NTPase"/>
</dbReference>
<proteinExistence type="predicted"/>
<evidence type="ECO:0000313" key="3">
    <source>
        <dbReference type="Proteomes" id="UP001285352"/>
    </source>
</evidence>
<dbReference type="Gene3D" id="3.40.50.300">
    <property type="entry name" value="P-loop containing nucleotide triphosphate hydrolases"/>
    <property type="match status" value="1"/>
</dbReference>
<accession>A0ABU4UQ56</accession>
<feature type="domain" description="ATPase AAA-type core" evidence="1">
    <location>
        <begin position="262"/>
        <end position="356"/>
    </location>
</feature>
<dbReference type="InterPro" id="IPR051396">
    <property type="entry name" value="Bact_Antivir_Def_Nuclease"/>
</dbReference>
<evidence type="ECO:0000313" key="2">
    <source>
        <dbReference type="EMBL" id="MDX8141623.1"/>
    </source>
</evidence>
<protein>
    <submittedName>
        <fullName evidence="2">AAA family ATPase</fullName>
    </submittedName>
</protein>
<reference evidence="2 3" key="1">
    <citation type="submission" date="2023-11" db="EMBL/GenBank/DDBJ databases">
        <title>Lentzea sokolovensis, sp. nov., Lentzea kristufkii, sp. nov., and Lentzea miocenensis, sp. nov., rare actinobacteria from Sokolov Coal Basin, Miocene lacustrine sediment, Czech Republic.</title>
        <authorList>
            <person name="Lara A."/>
            <person name="Kotroba L."/>
            <person name="Nouioui I."/>
            <person name="Neumann-Schaal M."/>
            <person name="Mast Y."/>
            <person name="Chronakova A."/>
        </authorList>
    </citation>
    <scope>NUCLEOTIDE SEQUENCE [LARGE SCALE GENOMIC DNA]</scope>
    <source>
        <strain evidence="2 3">BCCO 10_0061</strain>
    </source>
</reference>
<dbReference type="Proteomes" id="UP001285352">
    <property type="component" value="Unassembled WGS sequence"/>
</dbReference>
<organism evidence="2 3">
    <name type="scientific">Lentzea sokolovensis</name>
    <dbReference type="NCBI Taxonomy" id="3095429"/>
    <lineage>
        <taxon>Bacteria</taxon>
        <taxon>Bacillati</taxon>
        <taxon>Actinomycetota</taxon>
        <taxon>Actinomycetes</taxon>
        <taxon>Pseudonocardiales</taxon>
        <taxon>Pseudonocardiaceae</taxon>
        <taxon>Lentzea</taxon>
    </lineage>
</organism>
<dbReference type="SUPFAM" id="SSF52540">
    <property type="entry name" value="P-loop containing nucleoside triphosphate hydrolases"/>
    <property type="match status" value="1"/>
</dbReference>
<name>A0ABU4UQ56_9PSEU</name>
<sequence>MSSAEYKPLLPGIGFAGYRSFTTWQQFLFPTKVTVLAGVNNCGKSNVLRFLQRILPSLPSSLPLHVGHVSIAEAITAAEQQPGLHLDDLDLPRGFTGTARFEVGVPMEAGEPVHPSGGRWKSHDDVHRQTKALLRGADEKYWSRFVLNNGRLVVDGERAGMAMSRWNDWHGDSGGARPALGYAPAGEKAMHDVLTSIGGFTSFPGVVTITSSRRVEATEDLEPDWLSGRGIIKALAALQSPTHDKWDDSIDRWNTINRFLRTVLGDEDVALRIPYDCSTIQVETPQRVLPLANLGSGVEQVIVLAAAATVTSGSLVCIEEPETNLHPLLQKKLVRYLTDETDNQYVIATHSSHLLDDSRVTAHHLRLTTQGTEARIALRPHELVDICHDLGYRPSDLLQANCVIWVEGPSDRTYVRRWLELIDPELEEGIDYAVMFYGGKLLAHLTASEKALADFICLRYLNRASAVVIDSDMTSAAMTIGQTKERIRDEYLTDDPAPGFAWVTDCYTVENYVSGDVLKVAVEEVHSGTCYDPVGQWENPLPKSPGGPRYDKVGIANAVVPRLLPEHLDVLDLRERVQELRDFVRAANGHSIAPQPVD</sequence>
<dbReference type="InterPro" id="IPR003959">
    <property type="entry name" value="ATPase_AAA_core"/>
</dbReference>
<evidence type="ECO:0000259" key="1">
    <source>
        <dbReference type="Pfam" id="PF13304"/>
    </source>
</evidence>
<comment type="caution">
    <text evidence="2">The sequence shown here is derived from an EMBL/GenBank/DDBJ whole genome shotgun (WGS) entry which is preliminary data.</text>
</comment>
<keyword evidence="3" id="KW-1185">Reference proteome</keyword>
<dbReference type="Pfam" id="PF13304">
    <property type="entry name" value="AAA_21"/>
    <property type="match status" value="1"/>
</dbReference>
<gene>
    <name evidence="2" type="ORF">SK854_05835</name>
</gene>
<dbReference type="RefSeq" id="WP_319973945.1">
    <property type="nucleotide sequence ID" value="NZ_JAXAVU010000004.1"/>
</dbReference>
<dbReference type="EMBL" id="JAXAVU010000004">
    <property type="protein sequence ID" value="MDX8141623.1"/>
    <property type="molecule type" value="Genomic_DNA"/>
</dbReference>
<dbReference type="PANTHER" id="PTHR43581:SF2">
    <property type="entry name" value="EXCINUCLEASE ATPASE SUBUNIT"/>
    <property type="match status" value="1"/>
</dbReference>